<dbReference type="AlphaFoldDB" id="A0AAC8QIP7"/>
<name>A0AAC8QIP7_9BACT</name>
<dbReference type="KEGG" id="age:AA314_10029"/>
<protein>
    <submittedName>
        <fullName evidence="2">Uncharacterized protein</fullName>
    </submittedName>
</protein>
<feature type="region of interest" description="Disordered" evidence="1">
    <location>
        <begin position="1"/>
        <end position="37"/>
    </location>
</feature>
<feature type="compositionally biased region" description="Basic residues" evidence="1">
    <location>
        <begin position="21"/>
        <end position="37"/>
    </location>
</feature>
<sequence>MGQERRGQPEQHLPAGPPLAGRRHLRRHGQRPGLLRKRRRWWIEGGQRPPS</sequence>
<dbReference type="Proteomes" id="UP000035579">
    <property type="component" value="Chromosome"/>
</dbReference>
<evidence type="ECO:0000313" key="2">
    <source>
        <dbReference type="EMBL" id="AKJ08403.1"/>
    </source>
</evidence>
<proteinExistence type="predicted"/>
<reference evidence="2 3" key="1">
    <citation type="submission" date="2015-05" db="EMBL/GenBank/DDBJ databases">
        <title>Genome assembly of Archangium gephyra DSM 2261.</title>
        <authorList>
            <person name="Sharma G."/>
            <person name="Subramanian S."/>
        </authorList>
    </citation>
    <scope>NUCLEOTIDE SEQUENCE [LARGE SCALE GENOMIC DNA]</scope>
    <source>
        <strain evidence="2 3">DSM 2261</strain>
    </source>
</reference>
<evidence type="ECO:0000313" key="3">
    <source>
        <dbReference type="Proteomes" id="UP000035579"/>
    </source>
</evidence>
<organism evidence="2 3">
    <name type="scientific">Archangium gephyra</name>
    <dbReference type="NCBI Taxonomy" id="48"/>
    <lineage>
        <taxon>Bacteria</taxon>
        <taxon>Pseudomonadati</taxon>
        <taxon>Myxococcota</taxon>
        <taxon>Myxococcia</taxon>
        <taxon>Myxococcales</taxon>
        <taxon>Cystobacterineae</taxon>
        <taxon>Archangiaceae</taxon>
        <taxon>Archangium</taxon>
    </lineage>
</organism>
<evidence type="ECO:0000256" key="1">
    <source>
        <dbReference type="SAM" id="MobiDB-lite"/>
    </source>
</evidence>
<dbReference type="EMBL" id="CP011509">
    <property type="protein sequence ID" value="AKJ08403.1"/>
    <property type="molecule type" value="Genomic_DNA"/>
</dbReference>
<gene>
    <name evidence="2" type="ORF">AA314_10029</name>
</gene>
<accession>A0AAC8QIP7</accession>